<reference evidence="2" key="1">
    <citation type="submission" date="2020-05" db="EMBL/GenBank/DDBJ databases">
        <authorList>
            <person name="Chiriac C."/>
            <person name="Salcher M."/>
            <person name="Ghai R."/>
            <person name="Kavagutti S V."/>
        </authorList>
    </citation>
    <scope>NUCLEOTIDE SEQUENCE</scope>
</reference>
<dbReference type="InterPro" id="IPR013320">
    <property type="entry name" value="ConA-like_dom_sf"/>
</dbReference>
<gene>
    <name evidence="2" type="ORF">UFOPK1807_00866</name>
</gene>
<organism evidence="2">
    <name type="scientific">freshwater metagenome</name>
    <dbReference type="NCBI Taxonomy" id="449393"/>
    <lineage>
        <taxon>unclassified sequences</taxon>
        <taxon>metagenomes</taxon>
        <taxon>ecological metagenomes</taxon>
    </lineage>
</organism>
<protein>
    <submittedName>
        <fullName evidence="2">Unannotated protein</fullName>
    </submittedName>
</protein>
<dbReference type="Pfam" id="PF13385">
    <property type="entry name" value="Laminin_G_3"/>
    <property type="match status" value="1"/>
</dbReference>
<evidence type="ECO:0000256" key="1">
    <source>
        <dbReference type="SAM" id="Phobius"/>
    </source>
</evidence>
<dbReference type="SUPFAM" id="SSF49899">
    <property type="entry name" value="Concanavalin A-like lectins/glucanases"/>
    <property type="match status" value="1"/>
</dbReference>
<dbReference type="Gene3D" id="2.60.120.200">
    <property type="match status" value="1"/>
</dbReference>
<name>A0A6J6GRG8_9ZZZZ</name>
<evidence type="ECO:0000313" key="2">
    <source>
        <dbReference type="EMBL" id="CAB4601485.1"/>
    </source>
</evidence>
<keyword evidence="1" id="KW-0472">Membrane</keyword>
<keyword evidence="1" id="KW-0812">Transmembrane</keyword>
<dbReference type="EMBL" id="CAEZUI010000121">
    <property type="protein sequence ID" value="CAB4601485.1"/>
    <property type="molecule type" value="Genomic_DNA"/>
</dbReference>
<sequence length="422" mass="43457">MIDHYHDDPVVIEPRQKSNFLSVVVAVIALLSGSFFIQSTLAGNISLNSSSSLEFGQGVSQLLACSGSTAVKISPIAAFANSSGAGEYNLSGIKISNIPQSCFGSQFTIQVFPSAASTPATLFSTATSVVIANSSGTFVMEAGNYTYASLNSASTTCESGGSCNEATITFLTPLVTTTTMSRIAIQSSTAPADLLAVAGIPTSGLRYGTVGGSPTGWLTMSTGFTPGTTWTVDGWIKSSNISTENSIVMVGQGTTNACNALTLRSLSSNSWSLDLSCIDRINFTMPSGSMANNTWIHVAAVGDTNGMSIWVNGQALTKSLCGACTNTGSGIRFTNSYTSPSTQIGAWSGNGWISQGGVMNYLRLSTTAIWPSTQSTIPVPSAPPTALASTKLLLTSTSTSPFIDSSALNQTLTKTGTVAAVS</sequence>
<dbReference type="AlphaFoldDB" id="A0A6J6GRG8"/>
<proteinExistence type="predicted"/>
<keyword evidence="1" id="KW-1133">Transmembrane helix</keyword>
<feature type="transmembrane region" description="Helical" evidence="1">
    <location>
        <begin position="20"/>
        <end position="41"/>
    </location>
</feature>
<accession>A0A6J6GRG8</accession>